<dbReference type="EMBL" id="POUD01000118">
    <property type="protein sequence ID" value="PZG14845.1"/>
    <property type="molecule type" value="Genomic_DNA"/>
</dbReference>
<name>A0A2W2ECT7_9ACTN</name>
<dbReference type="Pfam" id="PF06197">
    <property type="entry name" value="DUF998"/>
    <property type="match status" value="1"/>
</dbReference>
<feature type="transmembrane region" description="Helical" evidence="1">
    <location>
        <begin position="174"/>
        <end position="193"/>
    </location>
</feature>
<accession>A0A2W2ECT7</accession>
<dbReference type="OrthoDB" id="3297422at2"/>
<evidence type="ECO:0000256" key="1">
    <source>
        <dbReference type="SAM" id="Phobius"/>
    </source>
</evidence>
<feature type="transmembrane region" description="Helical" evidence="1">
    <location>
        <begin position="213"/>
        <end position="230"/>
    </location>
</feature>
<feature type="transmembrane region" description="Helical" evidence="1">
    <location>
        <begin position="112"/>
        <end position="130"/>
    </location>
</feature>
<dbReference type="AlphaFoldDB" id="A0A2W2ECT7"/>
<keyword evidence="1" id="KW-0472">Membrane</keyword>
<proteinExistence type="predicted"/>
<dbReference type="InterPro" id="IPR009339">
    <property type="entry name" value="DUF998"/>
</dbReference>
<evidence type="ECO:0000313" key="3">
    <source>
        <dbReference type="Proteomes" id="UP000249304"/>
    </source>
</evidence>
<evidence type="ECO:0008006" key="4">
    <source>
        <dbReference type="Google" id="ProtNLM"/>
    </source>
</evidence>
<reference evidence="2 3" key="1">
    <citation type="submission" date="2018-01" db="EMBL/GenBank/DDBJ databases">
        <title>Draft genome sequence of Nonomuraea sp. KC333.</title>
        <authorList>
            <person name="Sahin N."/>
            <person name="Saygin H."/>
            <person name="Ay H."/>
        </authorList>
    </citation>
    <scope>NUCLEOTIDE SEQUENCE [LARGE SCALE GENOMIC DNA]</scope>
    <source>
        <strain evidence="2 3">KC333</strain>
    </source>
</reference>
<protein>
    <recommendedName>
        <fullName evidence="4">DUF998 domain-containing protein</fullName>
    </recommendedName>
</protein>
<comment type="caution">
    <text evidence="2">The sequence shown here is derived from an EMBL/GenBank/DDBJ whole genome shotgun (WGS) entry which is preliminary data.</text>
</comment>
<feature type="transmembrane region" description="Helical" evidence="1">
    <location>
        <begin position="46"/>
        <end position="64"/>
    </location>
</feature>
<organism evidence="2 3">
    <name type="scientific">Nonomuraea aridisoli</name>
    <dbReference type="NCBI Taxonomy" id="2070368"/>
    <lineage>
        <taxon>Bacteria</taxon>
        <taxon>Bacillati</taxon>
        <taxon>Actinomycetota</taxon>
        <taxon>Actinomycetes</taxon>
        <taxon>Streptosporangiales</taxon>
        <taxon>Streptosporangiaceae</taxon>
        <taxon>Nonomuraea</taxon>
    </lineage>
</organism>
<keyword evidence="1" id="KW-0812">Transmembrane</keyword>
<gene>
    <name evidence="2" type="ORF">C1J01_25700</name>
</gene>
<dbReference type="Proteomes" id="UP000249304">
    <property type="component" value="Unassembled WGS sequence"/>
</dbReference>
<keyword evidence="1" id="KW-1133">Transmembrane helix</keyword>
<evidence type="ECO:0000313" key="2">
    <source>
        <dbReference type="EMBL" id="PZG14845.1"/>
    </source>
</evidence>
<keyword evidence="3" id="KW-1185">Reference proteome</keyword>
<feature type="transmembrane region" description="Helical" evidence="1">
    <location>
        <begin position="84"/>
        <end position="105"/>
    </location>
</feature>
<sequence length="234" mass="24494">MGGRACERRVVLGLRVHRLVYAQVSANGRRRGPGAAHNVWAMKKTVLAGVGIGVAAFTISDVVNREMSPVGETISRFVNTSAGWLVPLGLVAIALAAAALTVAVARTRTSRAGTWLLGIWSLGVLLAAIFPADPPGQWDNPSVPESVHGFSAWAAFAAFTAAAVVLTRAWPRDGLLTGTTVALVSGMILFVVTLVDVMVSRSLPPVVGLTERIAIAASLGWMALAAVRLPRVSR</sequence>
<feature type="transmembrane region" description="Helical" evidence="1">
    <location>
        <begin position="150"/>
        <end position="167"/>
    </location>
</feature>